<feature type="transmembrane region" description="Helical" evidence="1">
    <location>
        <begin position="205"/>
        <end position="225"/>
    </location>
</feature>
<feature type="transmembrane region" description="Helical" evidence="1">
    <location>
        <begin position="37"/>
        <end position="56"/>
    </location>
</feature>
<dbReference type="AlphaFoldDB" id="A0A2S6MYE8"/>
<protein>
    <submittedName>
        <fullName evidence="2">Uncharacterized protein</fullName>
    </submittedName>
</protein>
<evidence type="ECO:0000256" key="1">
    <source>
        <dbReference type="SAM" id="Phobius"/>
    </source>
</evidence>
<accession>A0A2S6MYE8</accession>
<dbReference type="Proteomes" id="UP000239724">
    <property type="component" value="Unassembled WGS sequence"/>
</dbReference>
<dbReference type="RefSeq" id="WP_104522109.1">
    <property type="nucleotide sequence ID" value="NZ_NHRY01000260.1"/>
</dbReference>
<dbReference type="EMBL" id="NHRY01000260">
    <property type="protein sequence ID" value="PPQ27380.1"/>
    <property type="molecule type" value="Genomic_DNA"/>
</dbReference>
<keyword evidence="1" id="KW-1133">Transmembrane helix</keyword>
<gene>
    <name evidence="2" type="ORF">CCS01_27935</name>
</gene>
<feature type="transmembrane region" description="Helical" evidence="1">
    <location>
        <begin position="176"/>
        <end position="193"/>
    </location>
</feature>
<keyword evidence="1" id="KW-0812">Transmembrane</keyword>
<keyword evidence="3" id="KW-1185">Reference proteome</keyword>
<evidence type="ECO:0000313" key="2">
    <source>
        <dbReference type="EMBL" id="PPQ27380.1"/>
    </source>
</evidence>
<keyword evidence="1" id="KW-0472">Membrane</keyword>
<proteinExistence type="predicted"/>
<feature type="transmembrane region" description="Helical" evidence="1">
    <location>
        <begin position="138"/>
        <end position="164"/>
    </location>
</feature>
<comment type="caution">
    <text evidence="2">The sequence shown here is derived from an EMBL/GenBank/DDBJ whole genome shotgun (WGS) entry which is preliminary data.</text>
</comment>
<sequence length="322" mass="36106">MEAHEIRQAIVAGFIKSRFWKAWNTLSIDWAARMIDWAARMIVLAATVYALLPGLLGRGNPDRTHLHIVFGITSPVAFVYVFHKYLNILVKIWQSMWGKILYAIVAPCTLTASKVLADQQIRALLHGNPSLFPSAQQLISTYNILLFVLLEANFIIWAAIILRMLTDFIRFASDMIVRYAAIFGIIELLGIPMKRYSFARAARQFIDFMALFWAFSFLALLVPGVESGFWGIFTGGRPFLPAEQLLVLSTFTPNHDDVLGSKICNNLDVAVLISPFNTSDPMPRSVLVAKPLLSWHGKLGRAFKYSLSNCERAPSAGDNVLR</sequence>
<feature type="transmembrane region" description="Helical" evidence="1">
    <location>
        <begin position="68"/>
        <end position="88"/>
    </location>
</feature>
<name>A0A2S6MYE8_RHOGL</name>
<organism evidence="2 3">
    <name type="scientific">Rhodopila globiformis</name>
    <name type="common">Rhodopseudomonas globiformis</name>
    <dbReference type="NCBI Taxonomy" id="1071"/>
    <lineage>
        <taxon>Bacteria</taxon>
        <taxon>Pseudomonadati</taxon>
        <taxon>Pseudomonadota</taxon>
        <taxon>Alphaproteobacteria</taxon>
        <taxon>Acetobacterales</taxon>
        <taxon>Acetobacteraceae</taxon>
        <taxon>Rhodopila</taxon>
    </lineage>
</organism>
<evidence type="ECO:0000313" key="3">
    <source>
        <dbReference type="Proteomes" id="UP000239724"/>
    </source>
</evidence>
<reference evidence="2 3" key="1">
    <citation type="journal article" date="2018" name="Arch. Microbiol.">
        <title>New insights into the metabolic potential of the phototrophic purple bacterium Rhodopila globiformis DSM 161(T) from its draft genome sequence and evidence for a vanadium-dependent nitrogenase.</title>
        <authorList>
            <person name="Imhoff J.F."/>
            <person name="Rahn T."/>
            <person name="Kunzel S."/>
            <person name="Neulinger S.C."/>
        </authorList>
    </citation>
    <scope>NUCLEOTIDE SEQUENCE [LARGE SCALE GENOMIC DNA]</scope>
    <source>
        <strain evidence="2 3">DSM 161</strain>
    </source>
</reference>